<dbReference type="RefSeq" id="WP_087137205.1">
    <property type="nucleotide sequence ID" value="NZ_FUKR01000048.1"/>
</dbReference>
<keyword evidence="2" id="KW-1185">Reference proteome</keyword>
<reference evidence="2" key="1">
    <citation type="submission" date="2017-02" db="EMBL/GenBank/DDBJ databases">
        <authorList>
            <person name="Dridi B."/>
        </authorList>
    </citation>
    <scope>NUCLEOTIDE SEQUENCE [LARGE SCALE GENOMIC DNA]</scope>
    <source>
        <strain evidence="2">EB411</strain>
    </source>
</reference>
<dbReference type="AlphaFoldDB" id="A0A1R4JLT9"/>
<gene>
    <name evidence="1" type="ORF">FM119_08305</name>
</gene>
<protein>
    <submittedName>
        <fullName evidence="1">Uncharacterized protein</fullName>
    </submittedName>
</protein>
<evidence type="ECO:0000313" key="2">
    <source>
        <dbReference type="Proteomes" id="UP000196778"/>
    </source>
</evidence>
<proteinExistence type="predicted"/>
<dbReference type="EMBL" id="FUKR01000048">
    <property type="protein sequence ID" value="SJN33221.1"/>
    <property type="molecule type" value="Genomic_DNA"/>
</dbReference>
<evidence type="ECO:0000313" key="1">
    <source>
        <dbReference type="EMBL" id="SJN33221.1"/>
    </source>
</evidence>
<organism evidence="1 2">
    <name type="scientific">Mycetocola reblochoni REB411</name>
    <dbReference type="NCBI Taxonomy" id="1255698"/>
    <lineage>
        <taxon>Bacteria</taxon>
        <taxon>Bacillati</taxon>
        <taxon>Actinomycetota</taxon>
        <taxon>Actinomycetes</taxon>
        <taxon>Micrococcales</taxon>
        <taxon>Microbacteriaceae</taxon>
        <taxon>Mycetocola</taxon>
    </lineage>
</organism>
<accession>A0A1R4JLT9</accession>
<sequence>MEYWGRDLPGGAPFLSAVSDGGAATELVDRVRSIDLGPRILDLAAPWHSPAAAACAARLVEIGDSHRRVVALLDAAVLVAG</sequence>
<name>A0A1R4JLT9_9MICO</name>
<dbReference type="Proteomes" id="UP000196778">
    <property type="component" value="Unassembled WGS sequence"/>
</dbReference>